<keyword evidence="2" id="KW-1185">Reference proteome</keyword>
<sequence>MLARTARRRYVDGAGEPEAKRLRTESGAIAVRTDAIRVRRLSVIFSCVGPPAEVDFIITAQGVEASPDEGAMGGPSATPTSSGASQPQPPADSARPLMDGLSALDVELAETDLQVPASDDAEPAFEEKPDDEDDEEVYWREFEEPDLEGLEEFAT</sequence>
<evidence type="ECO:0000313" key="2">
    <source>
        <dbReference type="Proteomes" id="UP000814033"/>
    </source>
</evidence>
<gene>
    <name evidence="1" type="ORF">FA95DRAFT_1556124</name>
</gene>
<name>A0ACB8S0C3_9AGAM</name>
<reference evidence="1" key="2">
    <citation type="journal article" date="2022" name="New Phytol.">
        <title>Evolutionary transition to the ectomycorrhizal habit in the genomes of a hyperdiverse lineage of mushroom-forming fungi.</title>
        <authorList>
            <person name="Looney B."/>
            <person name="Miyauchi S."/>
            <person name="Morin E."/>
            <person name="Drula E."/>
            <person name="Courty P.E."/>
            <person name="Kohler A."/>
            <person name="Kuo A."/>
            <person name="LaButti K."/>
            <person name="Pangilinan J."/>
            <person name="Lipzen A."/>
            <person name="Riley R."/>
            <person name="Andreopoulos W."/>
            <person name="He G."/>
            <person name="Johnson J."/>
            <person name="Nolan M."/>
            <person name="Tritt A."/>
            <person name="Barry K.W."/>
            <person name="Grigoriev I.V."/>
            <person name="Nagy L.G."/>
            <person name="Hibbett D."/>
            <person name="Henrissat B."/>
            <person name="Matheny P.B."/>
            <person name="Labbe J."/>
            <person name="Martin F.M."/>
        </authorList>
    </citation>
    <scope>NUCLEOTIDE SEQUENCE</scope>
    <source>
        <strain evidence="1">FP105234-sp</strain>
    </source>
</reference>
<dbReference type="Proteomes" id="UP000814033">
    <property type="component" value="Unassembled WGS sequence"/>
</dbReference>
<accession>A0ACB8S0C3</accession>
<evidence type="ECO:0000313" key="1">
    <source>
        <dbReference type="EMBL" id="KAI0050004.1"/>
    </source>
</evidence>
<proteinExistence type="predicted"/>
<comment type="caution">
    <text evidence="1">The sequence shown here is derived from an EMBL/GenBank/DDBJ whole genome shotgun (WGS) entry which is preliminary data.</text>
</comment>
<dbReference type="EMBL" id="MU275866">
    <property type="protein sequence ID" value="KAI0050004.1"/>
    <property type="molecule type" value="Genomic_DNA"/>
</dbReference>
<organism evidence="1 2">
    <name type="scientific">Auriscalpium vulgare</name>
    <dbReference type="NCBI Taxonomy" id="40419"/>
    <lineage>
        <taxon>Eukaryota</taxon>
        <taxon>Fungi</taxon>
        <taxon>Dikarya</taxon>
        <taxon>Basidiomycota</taxon>
        <taxon>Agaricomycotina</taxon>
        <taxon>Agaricomycetes</taxon>
        <taxon>Russulales</taxon>
        <taxon>Auriscalpiaceae</taxon>
        <taxon>Auriscalpium</taxon>
    </lineage>
</organism>
<protein>
    <submittedName>
        <fullName evidence="1">Uncharacterized protein</fullName>
    </submittedName>
</protein>
<reference evidence="1" key="1">
    <citation type="submission" date="2021-02" db="EMBL/GenBank/DDBJ databases">
        <authorList>
            <consortium name="DOE Joint Genome Institute"/>
            <person name="Ahrendt S."/>
            <person name="Looney B.P."/>
            <person name="Miyauchi S."/>
            <person name="Morin E."/>
            <person name="Drula E."/>
            <person name="Courty P.E."/>
            <person name="Chicoki N."/>
            <person name="Fauchery L."/>
            <person name="Kohler A."/>
            <person name="Kuo A."/>
            <person name="Labutti K."/>
            <person name="Pangilinan J."/>
            <person name="Lipzen A."/>
            <person name="Riley R."/>
            <person name="Andreopoulos W."/>
            <person name="He G."/>
            <person name="Johnson J."/>
            <person name="Barry K.W."/>
            <person name="Grigoriev I.V."/>
            <person name="Nagy L."/>
            <person name="Hibbett D."/>
            <person name="Henrissat B."/>
            <person name="Matheny P.B."/>
            <person name="Labbe J."/>
            <person name="Martin F."/>
        </authorList>
    </citation>
    <scope>NUCLEOTIDE SEQUENCE</scope>
    <source>
        <strain evidence="1">FP105234-sp</strain>
    </source>
</reference>